<evidence type="ECO:0000256" key="1">
    <source>
        <dbReference type="ARBA" id="ARBA00022737"/>
    </source>
</evidence>
<dbReference type="InterPro" id="IPR019734">
    <property type="entry name" value="TPR_rpt"/>
</dbReference>
<dbReference type="AlphaFoldDB" id="A0A5C6C5Q4"/>
<dbReference type="RefSeq" id="WP_302117939.1">
    <property type="nucleotide sequence ID" value="NZ_SJPU01000001.1"/>
</dbReference>
<accession>A0A5C6C5Q4</accession>
<dbReference type="SMART" id="SM00028">
    <property type="entry name" value="TPR"/>
    <property type="match status" value="7"/>
</dbReference>
<feature type="region of interest" description="Disordered" evidence="4">
    <location>
        <begin position="45"/>
        <end position="95"/>
    </location>
</feature>
<feature type="compositionally biased region" description="Acidic residues" evidence="4">
    <location>
        <begin position="584"/>
        <end position="594"/>
    </location>
</feature>
<keyword evidence="1" id="KW-0677">Repeat</keyword>
<keyword evidence="6" id="KW-1185">Reference proteome</keyword>
<dbReference type="InterPro" id="IPR011990">
    <property type="entry name" value="TPR-like_helical_dom_sf"/>
</dbReference>
<dbReference type="Pfam" id="PF13432">
    <property type="entry name" value="TPR_16"/>
    <property type="match status" value="1"/>
</dbReference>
<protein>
    <submittedName>
        <fullName evidence="5">Tetratricopeptide repeat protein</fullName>
    </submittedName>
</protein>
<dbReference type="InterPro" id="IPR050498">
    <property type="entry name" value="Ycf3"/>
</dbReference>
<feature type="repeat" description="TPR" evidence="3">
    <location>
        <begin position="258"/>
        <end position="291"/>
    </location>
</feature>
<feature type="compositionally biased region" description="Basic and acidic residues" evidence="4">
    <location>
        <begin position="595"/>
        <end position="608"/>
    </location>
</feature>
<dbReference type="PROSITE" id="PS50005">
    <property type="entry name" value="TPR"/>
    <property type="match status" value="1"/>
</dbReference>
<dbReference type="EMBL" id="SJPU01000001">
    <property type="protein sequence ID" value="TWU19337.1"/>
    <property type="molecule type" value="Genomic_DNA"/>
</dbReference>
<name>A0A5C6C5Q4_9BACT</name>
<comment type="caution">
    <text evidence="5">The sequence shown here is derived from an EMBL/GenBank/DDBJ whole genome shotgun (WGS) entry which is preliminary data.</text>
</comment>
<evidence type="ECO:0000313" key="6">
    <source>
        <dbReference type="Proteomes" id="UP000319908"/>
    </source>
</evidence>
<keyword evidence="2 3" id="KW-0802">TPR repeat</keyword>
<evidence type="ECO:0000256" key="4">
    <source>
        <dbReference type="SAM" id="MobiDB-lite"/>
    </source>
</evidence>
<dbReference type="Pfam" id="PF14559">
    <property type="entry name" value="TPR_19"/>
    <property type="match status" value="1"/>
</dbReference>
<dbReference type="PANTHER" id="PTHR44858:SF1">
    <property type="entry name" value="UDP-N-ACETYLGLUCOSAMINE--PEPTIDE N-ACETYLGLUCOSAMINYLTRANSFERASE SPINDLY-RELATED"/>
    <property type="match status" value="1"/>
</dbReference>
<feature type="compositionally biased region" description="Pro residues" evidence="4">
    <location>
        <begin position="80"/>
        <end position="89"/>
    </location>
</feature>
<dbReference type="Proteomes" id="UP000319908">
    <property type="component" value="Unassembled WGS sequence"/>
</dbReference>
<dbReference type="SUPFAM" id="SSF48452">
    <property type="entry name" value="TPR-like"/>
    <property type="match status" value="1"/>
</dbReference>
<feature type="region of interest" description="Disordered" evidence="4">
    <location>
        <begin position="575"/>
        <end position="624"/>
    </location>
</feature>
<feature type="compositionally biased region" description="Acidic residues" evidence="4">
    <location>
        <begin position="56"/>
        <end position="73"/>
    </location>
</feature>
<evidence type="ECO:0000256" key="3">
    <source>
        <dbReference type="PROSITE-ProRule" id="PRU00339"/>
    </source>
</evidence>
<sequence>MNRTSIIAESAATHDRSLVQRILVCFILLGGIGHGTLARTVAAQEVQEAPPTETEAPTETEESPADEAPEQPADESTATPEPPLAPPPVNAEIDPGQADLDEAVLKRIAAESNGDLEAVAALIESSLAKGLSEENRSFARKMLGSVQLQRGQGLAGAMVRLRGRQQLMARAEAIRALTDAIKYDAELAEAHMLIAQLNLLPDGDTDVIQKSTTAAIKLYEDNPTEQSKAYLLRAVTQTDAGKKLADLNAAIKADPNNTGALRERAGARLQAGKVNGAVEDLQRVLEIDPTNQQIAQATVQQLVDLDRADDAVALLSKTIAASPSEGLYRLRAILYRMLGDKEDEALADLNKALAMQPKDPLALLQRAELSLSRDDVKSAKQDLKSAIDIAPQVEQIDQAIVVRCFIAIEEGRMADAINDMQILIERNPNDTFRQIQLASLYLQDDRPRQAIETLTDVLDKEPDNAAVLRSRADAYLAVGEHAEAIADYEQALQKIGKQDDEENKVILSGILNNLAWVLATSPQDDVRDGKRAIELGLRAVKLTDESEAHILSTLAAGYAENGDFENAIKWSKKAVEQGKQQENEQLDQLEQELESYEKNEPWREKQETEENQLPILAPEDLIDT</sequence>
<proteinExistence type="predicted"/>
<dbReference type="PANTHER" id="PTHR44858">
    <property type="entry name" value="TETRATRICOPEPTIDE REPEAT PROTEIN 6"/>
    <property type="match status" value="1"/>
</dbReference>
<gene>
    <name evidence="5" type="ORF">Poly21_15090</name>
</gene>
<organism evidence="5 6">
    <name type="scientific">Allorhodopirellula heiligendammensis</name>
    <dbReference type="NCBI Taxonomy" id="2714739"/>
    <lineage>
        <taxon>Bacteria</taxon>
        <taxon>Pseudomonadati</taxon>
        <taxon>Planctomycetota</taxon>
        <taxon>Planctomycetia</taxon>
        <taxon>Pirellulales</taxon>
        <taxon>Pirellulaceae</taxon>
        <taxon>Allorhodopirellula</taxon>
    </lineage>
</organism>
<reference evidence="5 6" key="1">
    <citation type="journal article" date="2020" name="Antonie Van Leeuwenhoek">
        <title>Rhodopirellula heiligendammensis sp. nov., Rhodopirellula pilleata sp. nov., and Rhodopirellula solitaria sp. nov. isolated from natural or artificial marine surfaces in Northern Germany and California, USA, and emended description of the genus Rhodopirellula.</title>
        <authorList>
            <person name="Kallscheuer N."/>
            <person name="Wiegand S."/>
            <person name="Jogler M."/>
            <person name="Boedeker C."/>
            <person name="Peeters S.H."/>
            <person name="Rast P."/>
            <person name="Heuer A."/>
            <person name="Jetten M.S.M."/>
            <person name="Rohde M."/>
            <person name="Jogler C."/>
        </authorList>
    </citation>
    <scope>NUCLEOTIDE SEQUENCE [LARGE SCALE GENOMIC DNA]</scope>
    <source>
        <strain evidence="5 6">Poly21</strain>
    </source>
</reference>
<evidence type="ECO:0000256" key="2">
    <source>
        <dbReference type="ARBA" id="ARBA00022803"/>
    </source>
</evidence>
<evidence type="ECO:0000313" key="5">
    <source>
        <dbReference type="EMBL" id="TWU19337.1"/>
    </source>
</evidence>
<dbReference type="Gene3D" id="1.25.40.10">
    <property type="entry name" value="Tetratricopeptide repeat domain"/>
    <property type="match status" value="4"/>
</dbReference>